<evidence type="ECO:0000259" key="2">
    <source>
        <dbReference type="Pfam" id="PF13568"/>
    </source>
</evidence>
<accession>A0A6I6JHU7</accession>
<evidence type="ECO:0000313" key="4">
    <source>
        <dbReference type="Proteomes" id="UP000428260"/>
    </source>
</evidence>
<dbReference type="InterPro" id="IPR011250">
    <property type="entry name" value="OMP/PagP_B-barrel"/>
</dbReference>
<name>A0A6I6JHU7_9BACT</name>
<gene>
    <name evidence="3" type="ORF">GM418_01400</name>
</gene>
<evidence type="ECO:0000256" key="1">
    <source>
        <dbReference type="SAM" id="SignalP"/>
    </source>
</evidence>
<dbReference type="RefSeq" id="WP_158862434.1">
    <property type="nucleotide sequence ID" value="NZ_CP046401.1"/>
</dbReference>
<keyword evidence="1" id="KW-0732">Signal</keyword>
<dbReference type="KEGG" id="mcos:GM418_01400"/>
<dbReference type="EMBL" id="CP046401">
    <property type="protein sequence ID" value="QGY42356.1"/>
    <property type="molecule type" value="Genomic_DNA"/>
</dbReference>
<dbReference type="AlphaFoldDB" id="A0A6I6JHU7"/>
<organism evidence="3 4">
    <name type="scientific">Maribellus comscasis</name>
    <dbReference type="NCBI Taxonomy" id="2681766"/>
    <lineage>
        <taxon>Bacteria</taxon>
        <taxon>Pseudomonadati</taxon>
        <taxon>Bacteroidota</taxon>
        <taxon>Bacteroidia</taxon>
        <taxon>Marinilabiliales</taxon>
        <taxon>Prolixibacteraceae</taxon>
        <taxon>Maribellus</taxon>
    </lineage>
</organism>
<dbReference type="SUPFAM" id="SSF56925">
    <property type="entry name" value="OMPA-like"/>
    <property type="match status" value="1"/>
</dbReference>
<keyword evidence="4" id="KW-1185">Reference proteome</keyword>
<dbReference type="Proteomes" id="UP000428260">
    <property type="component" value="Chromosome"/>
</dbReference>
<dbReference type="Pfam" id="PF13568">
    <property type="entry name" value="OMP_b-brl_2"/>
    <property type="match status" value="1"/>
</dbReference>
<proteinExistence type="predicted"/>
<sequence length="250" mass="28523">MKPKKLIFSLLFIFPFLLNAQSRFYYGITAGGGLTGWHEKYDSNYSEQGRTEGHQFTYGCGAGVFVKYNLWKRFSIHSELLYLNSGSKFVDNWQGGVTEVSGEPFKRITEIKYRLHNVQIPISLSFDFYRSGVVPYLKLGVVPNYVVGGERDYSFYLSATGENTHTNEKLNFSGKNKELKFEIRPLLGIGVSLKERISAEATLSIGESFTYYLNPNAVYNSLHRVDIAVAADKSYVNRSIMFMIKYNLNR</sequence>
<reference evidence="3 4" key="1">
    <citation type="submission" date="2019-11" db="EMBL/GenBank/DDBJ databases">
        <authorList>
            <person name="Zheng R.K."/>
            <person name="Sun C.M."/>
        </authorList>
    </citation>
    <scope>NUCLEOTIDE SEQUENCE [LARGE SCALE GENOMIC DNA]</scope>
    <source>
        <strain evidence="3 4">WC007</strain>
    </source>
</reference>
<evidence type="ECO:0000313" key="3">
    <source>
        <dbReference type="EMBL" id="QGY42356.1"/>
    </source>
</evidence>
<feature type="signal peptide" evidence="1">
    <location>
        <begin position="1"/>
        <end position="20"/>
    </location>
</feature>
<protein>
    <submittedName>
        <fullName evidence="3">Outer membrane beta-barrel protein</fullName>
    </submittedName>
</protein>
<feature type="domain" description="Outer membrane protein beta-barrel" evidence="2">
    <location>
        <begin position="20"/>
        <end position="205"/>
    </location>
</feature>
<feature type="chain" id="PRO_5026152755" evidence="1">
    <location>
        <begin position="21"/>
        <end position="250"/>
    </location>
</feature>
<dbReference type="InterPro" id="IPR025665">
    <property type="entry name" value="Beta-barrel_OMP_2"/>
</dbReference>